<dbReference type="Proteomes" id="UP000023435">
    <property type="component" value="Unassembled WGS sequence"/>
</dbReference>
<protein>
    <recommendedName>
        <fullName evidence="3">Lipoprotein</fullName>
    </recommendedName>
</protein>
<evidence type="ECO:0000313" key="1">
    <source>
        <dbReference type="EMBL" id="KWS02388.1"/>
    </source>
</evidence>
<dbReference type="AlphaFoldDB" id="A0A125U054"/>
<reference evidence="1 2" key="1">
    <citation type="journal article" date="2014" name="Genome Announc.">
        <title>Draft Genome Sequence of Lysobacter capsici AZ78, a Bacterium Antagonistic to Plant-Pathogenic Oomycetes.</title>
        <authorList>
            <person name="Puopolo G."/>
            <person name="Sonego P."/>
            <person name="Engelen K."/>
            <person name="Pertot I."/>
        </authorList>
    </citation>
    <scope>NUCLEOTIDE SEQUENCE [LARGE SCALE GENOMIC DNA]</scope>
    <source>
        <strain evidence="1 2">AZ78</strain>
    </source>
</reference>
<dbReference type="PROSITE" id="PS51257">
    <property type="entry name" value="PROKAR_LIPOPROTEIN"/>
    <property type="match status" value="1"/>
</dbReference>
<keyword evidence="2" id="KW-1185">Reference proteome</keyword>
<dbReference type="EMBL" id="JAJA02000002">
    <property type="protein sequence ID" value="KWS02388.1"/>
    <property type="molecule type" value="Genomic_DNA"/>
</dbReference>
<dbReference type="RefSeq" id="WP_036108328.1">
    <property type="nucleotide sequence ID" value="NZ_JAJA02000002.1"/>
</dbReference>
<evidence type="ECO:0008006" key="3">
    <source>
        <dbReference type="Google" id="ProtNLM"/>
    </source>
</evidence>
<evidence type="ECO:0000313" key="2">
    <source>
        <dbReference type="Proteomes" id="UP000023435"/>
    </source>
</evidence>
<sequence>MRTDWRLGARVCVYTLTLALLIGCQRPAPDASGDTGGCRTPAQLPQMHRPGWCALPSEVRAFASEHEDLRGFSGGEPFDHESMQHLQQQAEQRLRHERAQWARLRARHQHDKATAAWLDRYGEETELR</sequence>
<proteinExistence type="predicted"/>
<accession>A0A125U054</accession>
<gene>
    <name evidence="1" type="ORF">AZ78_5055</name>
</gene>
<organism evidence="1 2">
    <name type="scientific">Lysobacter capsici AZ78</name>
    <dbReference type="NCBI Taxonomy" id="1444315"/>
    <lineage>
        <taxon>Bacteria</taxon>
        <taxon>Pseudomonadati</taxon>
        <taxon>Pseudomonadota</taxon>
        <taxon>Gammaproteobacteria</taxon>
        <taxon>Lysobacterales</taxon>
        <taxon>Lysobacteraceae</taxon>
        <taxon>Lysobacter</taxon>
    </lineage>
</organism>
<comment type="caution">
    <text evidence="1">The sequence shown here is derived from an EMBL/GenBank/DDBJ whole genome shotgun (WGS) entry which is preliminary data.</text>
</comment>
<name>A0A125U054_9GAMM</name>